<dbReference type="AlphaFoldDB" id="A0A507C3R5"/>
<dbReference type="Gene3D" id="3.20.20.80">
    <property type="entry name" value="Glycosidases"/>
    <property type="match status" value="1"/>
</dbReference>
<evidence type="ECO:0008006" key="6">
    <source>
        <dbReference type="Google" id="ProtNLM"/>
    </source>
</evidence>
<evidence type="ECO:0000313" key="5">
    <source>
        <dbReference type="Proteomes" id="UP000319731"/>
    </source>
</evidence>
<dbReference type="PANTHER" id="PTHR40079:SF4">
    <property type="entry name" value="GH26 DOMAIN-CONTAINING PROTEIN-RELATED"/>
    <property type="match status" value="1"/>
</dbReference>
<dbReference type="InterPro" id="IPR000805">
    <property type="entry name" value="Glyco_hydro_26"/>
</dbReference>
<feature type="compositionally biased region" description="Polar residues" evidence="1">
    <location>
        <begin position="476"/>
        <end position="486"/>
    </location>
</feature>
<feature type="signal peptide" evidence="3">
    <location>
        <begin position="1"/>
        <end position="19"/>
    </location>
</feature>
<keyword evidence="5" id="KW-1185">Reference proteome</keyword>
<dbReference type="GeneID" id="42005895"/>
<keyword evidence="3" id="KW-0732">Signal</keyword>
<keyword evidence="2" id="KW-0812">Transmembrane</keyword>
<feature type="transmembrane region" description="Helical" evidence="2">
    <location>
        <begin position="385"/>
        <end position="405"/>
    </location>
</feature>
<keyword evidence="2" id="KW-0472">Membrane</keyword>
<dbReference type="SUPFAM" id="SSF51445">
    <property type="entry name" value="(Trans)glycosidases"/>
    <property type="match status" value="1"/>
</dbReference>
<dbReference type="Proteomes" id="UP000319731">
    <property type="component" value="Unassembled WGS sequence"/>
</dbReference>
<sequence length="600" mass="65635">MNPFLVVWTGMVFAQLASSAALLEPTNGKILLSSWLDYSGSVSTGDRTWKFDSRMGRNFSYFHFAVNLPIDSFPPYDYVGQSATDAHIFLSVYPLTLDNITDAQIAQLTAQCQALNGLGRNVLLRIGPDMNGYVGCRSFIDLFRRVSTAVRNATTTTAVMWAPSAAKGYPFLLSQYSISNTSSDFALLDTNHNGQLDLYDDPFSPYFPGISYIDWIGMGNLYHLGNVYPNVSNTLPAAGQLELSVTSQDQPNKTFNFYRDYVVALNKPFAIAETNAVFHDSPLIDVGPGEVAIKQAWWRQYLTNSTFLATYSQLKLINIFEFRKDGSGTENGIVRDYRVVSAAWATDFAAVASKFELASPAANVTLFGTTTTSSTSGSSSSPSNALWAILSVPAVIAIAWVYLAVRRKRRAHLPPSPPRDNPLLKYVPEFLKPKDKPATPGFVGSAELEAARSARLYQEYNVRYPSRRRDGRATPSADSDNNSMVENGSVGTGTYLNLTEDAGGPPTIIEPHASIAHVSEPAAALISTYGTQLDFNNQAAIYNNYGQDLADNRTYTDNGDIHTDPTTHMADNSTVGHSFNGEDVVAPRHDDVSHTLPHNS</sequence>
<dbReference type="GO" id="GO:0006080">
    <property type="term" value="P:substituted mannan metabolic process"/>
    <property type="evidence" value="ECO:0007669"/>
    <property type="project" value="InterPro"/>
</dbReference>
<evidence type="ECO:0000313" key="4">
    <source>
        <dbReference type="EMBL" id="TPX32163.1"/>
    </source>
</evidence>
<dbReference type="InterPro" id="IPR017853">
    <property type="entry name" value="GH"/>
</dbReference>
<dbReference type="RefSeq" id="XP_031023425.1">
    <property type="nucleotide sequence ID" value="XM_031170598.1"/>
</dbReference>
<comment type="caution">
    <text evidence="4">The sequence shown here is derived from an EMBL/GenBank/DDBJ whole genome shotgun (WGS) entry which is preliminary data.</text>
</comment>
<organism evidence="4 5">
    <name type="scientific">Synchytrium microbalum</name>
    <dbReference type="NCBI Taxonomy" id="1806994"/>
    <lineage>
        <taxon>Eukaryota</taxon>
        <taxon>Fungi</taxon>
        <taxon>Fungi incertae sedis</taxon>
        <taxon>Chytridiomycota</taxon>
        <taxon>Chytridiomycota incertae sedis</taxon>
        <taxon>Chytridiomycetes</taxon>
        <taxon>Synchytriales</taxon>
        <taxon>Synchytriaceae</taxon>
        <taxon>Synchytrium</taxon>
    </lineage>
</organism>
<evidence type="ECO:0000256" key="3">
    <source>
        <dbReference type="SAM" id="SignalP"/>
    </source>
</evidence>
<gene>
    <name evidence="4" type="ORF">SmJEL517_g04670</name>
</gene>
<accession>A0A507C3R5</accession>
<dbReference type="STRING" id="1806994.A0A507C3R5"/>
<evidence type="ECO:0000256" key="1">
    <source>
        <dbReference type="SAM" id="MobiDB-lite"/>
    </source>
</evidence>
<proteinExistence type="predicted"/>
<reference evidence="4 5" key="1">
    <citation type="journal article" date="2019" name="Sci. Rep.">
        <title>Comparative genomics of chytrid fungi reveal insights into the obligate biotrophic and pathogenic lifestyle of Synchytrium endobioticum.</title>
        <authorList>
            <person name="van de Vossenberg B.T.L.H."/>
            <person name="Warris S."/>
            <person name="Nguyen H.D.T."/>
            <person name="van Gent-Pelzer M.P.E."/>
            <person name="Joly D.L."/>
            <person name="van de Geest H.C."/>
            <person name="Bonants P.J.M."/>
            <person name="Smith D.S."/>
            <person name="Levesque C.A."/>
            <person name="van der Lee T.A.J."/>
        </authorList>
    </citation>
    <scope>NUCLEOTIDE SEQUENCE [LARGE SCALE GENOMIC DNA]</scope>
    <source>
        <strain evidence="4 5">JEL517</strain>
    </source>
</reference>
<feature type="chain" id="PRO_5021293569" description="GH26 domain-containing protein" evidence="3">
    <location>
        <begin position="20"/>
        <end position="600"/>
    </location>
</feature>
<dbReference type="OrthoDB" id="428177at2759"/>
<feature type="region of interest" description="Disordered" evidence="1">
    <location>
        <begin position="463"/>
        <end position="505"/>
    </location>
</feature>
<name>A0A507C3R5_9FUNG</name>
<protein>
    <recommendedName>
        <fullName evidence="6">GH26 domain-containing protein</fullName>
    </recommendedName>
</protein>
<keyword evidence="2" id="KW-1133">Transmembrane helix</keyword>
<dbReference type="GO" id="GO:0016985">
    <property type="term" value="F:mannan endo-1,4-beta-mannosidase activity"/>
    <property type="evidence" value="ECO:0007669"/>
    <property type="project" value="InterPro"/>
</dbReference>
<dbReference type="EMBL" id="QEAO01000034">
    <property type="protein sequence ID" value="TPX32163.1"/>
    <property type="molecule type" value="Genomic_DNA"/>
</dbReference>
<dbReference type="PANTHER" id="PTHR40079">
    <property type="entry name" value="MANNAN ENDO-1,4-BETA-MANNOSIDASE E-RELATED"/>
    <property type="match status" value="1"/>
</dbReference>
<evidence type="ECO:0000256" key="2">
    <source>
        <dbReference type="SAM" id="Phobius"/>
    </source>
</evidence>